<name>A0ABR4D0Q8_9HELO</name>
<dbReference type="EMBL" id="JAZHXI010000002">
    <property type="protein sequence ID" value="KAL2074971.1"/>
    <property type="molecule type" value="Genomic_DNA"/>
</dbReference>
<organism evidence="1 2">
    <name type="scientific">Oculimacula yallundae</name>
    <dbReference type="NCBI Taxonomy" id="86028"/>
    <lineage>
        <taxon>Eukaryota</taxon>
        <taxon>Fungi</taxon>
        <taxon>Dikarya</taxon>
        <taxon>Ascomycota</taxon>
        <taxon>Pezizomycotina</taxon>
        <taxon>Leotiomycetes</taxon>
        <taxon>Helotiales</taxon>
        <taxon>Ploettnerulaceae</taxon>
        <taxon>Oculimacula</taxon>
    </lineage>
</organism>
<proteinExistence type="predicted"/>
<accession>A0ABR4D0Q8</accession>
<dbReference type="Proteomes" id="UP001595075">
    <property type="component" value="Unassembled WGS sequence"/>
</dbReference>
<sequence length="81" mass="8648">MPCHIPNAKAIRSTFQPHHQVLEGCLAAEAYILWYNADSAGTACENAAETRGVSSADMVSEISESCRTAFMGDEGPASADW</sequence>
<gene>
    <name evidence="1" type="ORF">VTL71DRAFT_8751</name>
</gene>
<protein>
    <submittedName>
        <fullName evidence="1">Uncharacterized protein</fullName>
    </submittedName>
</protein>
<comment type="caution">
    <text evidence="1">The sequence shown here is derived from an EMBL/GenBank/DDBJ whole genome shotgun (WGS) entry which is preliminary data.</text>
</comment>
<reference evidence="1 2" key="1">
    <citation type="journal article" date="2024" name="Commun. Biol.">
        <title>Comparative genomic analysis of thermophilic fungi reveals convergent evolutionary adaptations and gene losses.</title>
        <authorList>
            <person name="Steindorff A.S."/>
            <person name="Aguilar-Pontes M.V."/>
            <person name="Robinson A.J."/>
            <person name="Andreopoulos B."/>
            <person name="LaButti K."/>
            <person name="Kuo A."/>
            <person name="Mondo S."/>
            <person name="Riley R."/>
            <person name="Otillar R."/>
            <person name="Haridas S."/>
            <person name="Lipzen A."/>
            <person name="Grimwood J."/>
            <person name="Schmutz J."/>
            <person name="Clum A."/>
            <person name="Reid I.D."/>
            <person name="Moisan M.C."/>
            <person name="Butler G."/>
            <person name="Nguyen T.T.M."/>
            <person name="Dewar K."/>
            <person name="Conant G."/>
            <person name="Drula E."/>
            <person name="Henrissat B."/>
            <person name="Hansel C."/>
            <person name="Singer S."/>
            <person name="Hutchinson M.I."/>
            <person name="de Vries R.P."/>
            <person name="Natvig D.O."/>
            <person name="Powell A.J."/>
            <person name="Tsang A."/>
            <person name="Grigoriev I.V."/>
        </authorList>
    </citation>
    <scope>NUCLEOTIDE SEQUENCE [LARGE SCALE GENOMIC DNA]</scope>
    <source>
        <strain evidence="1 2">CBS 494.80</strain>
    </source>
</reference>
<keyword evidence="2" id="KW-1185">Reference proteome</keyword>
<evidence type="ECO:0000313" key="1">
    <source>
        <dbReference type="EMBL" id="KAL2074971.1"/>
    </source>
</evidence>
<evidence type="ECO:0000313" key="2">
    <source>
        <dbReference type="Proteomes" id="UP001595075"/>
    </source>
</evidence>
<feature type="non-terminal residue" evidence="1">
    <location>
        <position position="81"/>
    </location>
</feature>